<gene>
    <name evidence="8" type="ORF">B9Z65_3617</name>
</gene>
<feature type="domain" description="Glucose-methanol-choline oxidoreductase N-terminal" evidence="7">
    <location>
        <begin position="352"/>
        <end position="366"/>
    </location>
</feature>
<keyword evidence="3" id="KW-0285">Flavoprotein</keyword>
<protein>
    <submittedName>
        <fullName evidence="8">Cellobiose dehydrogenase</fullName>
    </submittedName>
</protein>
<accession>A0A2P8AFS2</accession>
<dbReference type="Gene3D" id="3.50.50.60">
    <property type="entry name" value="FAD/NAD(P)-binding domain"/>
    <property type="match status" value="2"/>
</dbReference>
<dbReference type="InterPro" id="IPR012132">
    <property type="entry name" value="GMC_OxRdtase"/>
</dbReference>
<evidence type="ECO:0000256" key="6">
    <source>
        <dbReference type="SAM" id="SignalP"/>
    </source>
</evidence>
<feature type="chain" id="PRO_5015180210" evidence="6">
    <location>
        <begin position="18"/>
        <end position="931"/>
    </location>
</feature>
<evidence type="ECO:0000313" key="9">
    <source>
        <dbReference type="Proteomes" id="UP000243723"/>
    </source>
</evidence>
<dbReference type="STRING" id="40998.A0A2P8AFS2"/>
<dbReference type="OrthoDB" id="269227at2759"/>
<dbReference type="EMBL" id="NHZQ01000010">
    <property type="protein sequence ID" value="PSK59293.1"/>
    <property type="molecule type" value="Genomic_DNA"/>
</dbReference>
<keyword evidence="5" id="KW-0560">Oxidoreductase</keyword>
<proteinExistence type="inferred from homology"/>
<evidence type="ECO:0000256" key="1">
    <source>
        <dbReference type="ARBA" id="ARBA00001974"/>
    </source>
</evidence>
<evidence type="ECO:0000256" key="3">
    <source>
        <dbReference type="ARBA" id="ARBA00022630"/>
    </source>
</evidence>
<keyword evidence="9" id="KW-1185">Reference proteome</keyword>
<dbReference type="Gene3D" id="3.30.410.10">
    <property type="entry name" value="Cholesterol Oxidase, domain 2"/>
    <property type="match status" value="2"/>
</dbReference>
<dbReference type="Pfam" id="PF00732">
    <property type="entry name" value="GMC_oxred_N"/>
    <property type="match status" value="2"/>
</dbReference>
<comment type="similarity">
    <text evidence="2">Belongs to the GMC oxidoreductase family.</text>
</comment>
<dbReference type="InterPro" id="IPR036188">
    <property type="entry name" value="FAD/NAD-bd_sf"/>
</dbReference>
<dbReference type="AlphaFoldDB" id="A0A2P8AFS2"/>
<evidence type="ECO:0000256" key="4">
    <source>
        <dbReference type="ARBA" id="ARBA00022827"/>
    </source>
</evidence>
<name>A0A2P8AFS2_9PEZI</name>
<sequence>MASLLLPASLLISIISALPLNSPLLPSYDYIIVGGGPSGLTVANRLSEDPNINVLVIEAGQADQAEPSVRSPFLAGQNIGSTYDWNLTTVPQTALDGTSRPISQGWVLGGGTVIGGLIYERPSRGDIDDWGWDDLEPFFKKAESYSRGLFRRQQQANPTAQDLDAFGYSGPVKVSYPMYAYKQSSSVMAGLNELGLPSMADMSSRDMSGAAILPLTVDPSSNDRSDARTAYLDPYLERPNLNVITSRMVTQVLLESVASNSSSAPSTFNSTLSSSTGTPLSTSVLNLRSASIGSWSWRTKRNARLSHTLPRQSLPLSGNRPSLRAVGVEIASNGSNLRRNITATREVIVAAGAVRTPQLMKLSGIGPRSELESLRLTVRIDLPGVGSNLQDHYLLSLTYPQRASRYSSSGISRNATNLTTLANLSIGPQEAIVLPPMIRASNRTTQRTTLAQTQNIAQFVANGTELSVITGFQAQRSLILTAMLSTSQSAWEIIGSNEGGWAIANRRMLSRGTVMLQSSSPFAAPIVDPRYGSNPIDLEILLDAVIFVNRLFMTSPFRNSNLTSSRSTMSATTAATVLQLIRQRVQTSYNLAGTAAMLPLNLGGVVDSQLLVYGTSNLRVVDASIMPLIPASNLQAVVYGVAEKAADLIKSARSGTSSINPPVATSINIGAPSALPIGSASGASSRGTAAVQAGISASGLVAAPGSAGSVAQSAALASRLSSSFSTSASIAGIASVTSSAPNGLSSTVPDQLTTASLPSGVTLASSGVQSAGILQSTISAVFGSTASAMVLVNPGISQPAASLTFSNTGMTRSTILGTFGTTGSSIVVINAPIARPTTPTSAASLIVGSTTIAALTQASTFVPQSAVPSISAGPPGASSNQGNASTFTASVSTSSLVDNLIIRTVPSGFQAINASSNGTSRVTMPVYVTTV</sequence>
<dbReference type="Pfam" id="PF05199">
    <property type="entry name" value="GMC_oxred_C"/>
    <property type="match status" value="1"/>
</dbReference>
<evidence type="ECO:0000256" key="5">
    <source>
        <dbReference type="ARBA" id="ARBA00023002"/>
    </source>
</evidence>
<dbReference type="Proteomes" id="UP000243723">
    <property type="component" value="Unassembled WGS sequence"/>
</dbReference>
<dbReference type="PROSITE" id="PS00624">
    <property type="entry name" value="GMC_OXRED_2"/>
    <property type="match status" value="1"/>
</dbReference>
<dbReference type="InterPro" id="IPR007867">
    <property type="entry name" value="GMC_OxRtase_C"/>
</dbReference>
<evidence type="ECO:0000256" key="2">
    <source>
        <dbReference type="ARBA" id="ARBA00010790"/>
    </source>
</evidence>
<dbReference type="SUPFAM" id="SSF51905">
    <property type="entry name" value="FAD/NAD(P)-binding domain"/>
    <property type="match status" value="1"/>
</dbReference>
<dbReference type="GO" id="GO:0050660">
    <property type="term" value="F:flavin adenine dinucleotide binding"/>
    <property type="evidence" value="ECO:0007669"/>
    <property type="project" value="InterPro"/>
</dbReference>
<dbReference type="PANTHER" id="PTHR11552:SF201">
    <property type="entry name" value="GLUCOSE-METHANOL-CHOLINE OXIDOREDUCTASE N-TERMINAL DOMAIN-CONTAINING PROTEIN"/>
    <property type="match status" value="1"/>
</dbReference>
<dbReference type="GO" id="GO:0016614">
    <property type="term" value="F:oxidoreductase activity, acting on CH-OH group of donors"/>
    <property type="evidence" value="ECO:0007669"/>
    <property type="project" value="InterPro"/>
</dbReference>
<feature type="signal peptide" evidence="6">
    <location>
        <begin position="1"/>
        <end position="17"/>
    </location>
</feature>
<comment type="caution">
    <text evidence="8">The sequence shown here is derived from an EMBL/GenBank/DDBJ whole genome shotgun (WGS) entry which is preliminary data.</text>
</comment>
<keyword evidence="6" id="KW-0732">Signal</keyword>
<organism evidence="8 9">
    <name type="scientific">Elsinoe australis</name>
    <dbReference type="NCBI Taxonomy" id="40998"/>
    <lineage>
        <taxon>Eukaryota</taxon>
        <taxon>Fungi</taxon>
        <taxon>Dikarya</taxon>
        <taxon>Ascomycota</taxon>
        <taxon>Pezizomycotina</taxon>
        <taxon>Dothideomycetes</taxon>
        <taxon>Dothideomycetidae</taxon>
        <taxon>Myriangiales</taxon>
        <taxon>Elsinoaceae</taxon>
        <taxon>Elsinoe</taxon>
    </lineage>
</organism>
<keyword evidence="4" id="KW-0274">FAD</keyword>
<dbReference type="SUPFAM" id="SSF54373">
    <property type="entry name" value="FAD-linked reductases, C-terminal domain"/>
    <property type="match status" value="1"/>
</dbReference>
<dbReference type="InterPro" id="IPR000172">
    <property type="entry name" value="GMC_OxRdtase_N"/>
</dbReference>
<reference evidence="8 9" key="1">
    <citation type="submission" date="2017-05" db="EMBL/GenBank/DDBJ databases">
        <title>Draft genome sequence of Elsinoe australis.</title>
        <authorList>
            <person name="Cheng Q."/>
        </authorList>
    </citation>
    <scope>NUCLEOTIDE SEQUENCE [LARGE SCALE GENOMIC DNA]</scope>
    <source>
        <strain evidence="8 9">NL1</strain>
    </source>
</reference>
<dbReference type="PANTHER" id="PTHR11552">
    <property type="entry name" value="GLUCOSE-METHANOL-CHOLINE GMC OXIDOREDUCTASE"/>
    <property type="match status" value="1"/>
</dbReference>
<comment type="cofactor">
    <cofactor evidence="1">
        <name>FAD</name>
        <dbReference type="ChEBI" id="CHEBI:57692"/>
    </cofactor>
</comment>
<evidence type="ECO:0000259" key="7">
    <source>
        <dbReference type="PROSITE" id="PS00624"/>
    </source>
</evidence>
<evidence type="ECO:0000313" key="8">
    <source>
        <dbReference type="EMBL" id="PSK59293.1"/>
    </source>
</evidence>